<feature type="transmembrane region" description="Helical" evidence="5">
    <location>
        <begin position="150"/>
        <end position="171"/>
    </location>
</feature>
<evidence type="ECO:0000256" key="2">
    <source>
        <dbReference type="ARBA" id="ARBA00022692"/>
    </source>
</evidence>
<feature type="transmembrane region" description="Helical" evidence="5">
    <location>
        <begin position="92"/>
        <end position="111"/>
    </location>
</feature>
<dbReference type="InterPro" id="IPR036259">
    <property type="entry name" value="MFS_trans_sf"/>
</dbReference>
<dbReference type="PANTHER" id="PTHR42718:SF39">
    <property type="entry name" value="ACTINORHODIN TRANSPORTER-RELATED"/>
    <property type="match status" value="1"/>
</dbReference>
<organism evidence="7 8">
    <name type="scientific">Bailinhaonella thermotolerans</name>
    <dbReference type="NCBI Taxonomy" id="1070861"/>
    <lineage>
        <taxon>Bacteria</taxon>
        <taxon>Bacillati</taxon>
        <taxon>Actinomycetota</taxon>
        <taxon>Actinomycetes</taxon>
        <taxon>Streptosporangiales</taxon>
        <taxon>Streptosporangiaceae</taxon>
        <taxon>Bailinhaonella</taxon>
    </lineage>
</organism>
<keyword evidence="8" id="KW-1185">Reference proteome</keyword>
<feature type="transmembrane region" description="Helical" evidence="5">
    <location>
        <begin position="448"/>
        <end position="470"/>
    </location>
</feature>
<keyword evidence="2 5" id="KW-0812">Transmembrane</keyword>
<dbReference type="Gene3D" id="1.20.1720.10">
    <property type="entry name" value="Multidrug resistance protein D"/>
    <property type="match status" value="1"/>
</dbReference>
<evidence type="ECO:0000256" key="5">
    <source>
        <dbReference type="SAM" id="Phobius"/>
    </source>
</evidence>
<dbReference type="InterPro" id="IPR020846">
    <property type="entry name" value="MFS_dom"/>
</dbReference>
<dbReference type="PANTHER" id="PTHR42718">
    <property type="entry name" value="MAJOR FACILITATOR SUPERFAMILY MULTIDRUG TRANSPORTER MFSC"/>
    <property type="match status" value="1"/>
</dbReference>
<dbReference type="GO" id="GO:0005886">
    <property type="term" value="C:plasma membrane"/>
    <property type="evidence" value="ECO:0007669"/>
    <property type="project" value="UniProtKB-SubCell"/>
</dbReference>
<feature type="transmembrane region" description="Helical" evidence="5">
    <location>
        <begin position="351"/>
        <end position="370"/>
    </location>
</feature>
<evidence type="ECO:0000259" key="6">
    <source>
        <dbReference type="PROSITE" id="PS50850"/>
    </source>
</evidence>
<evidence type="ECO:0000256" key="1">
    <source>
        <dbReference type="ARBA" id="ARBA00004651"/>
    </source>
</evidence>
<dbReference type="Pfam" id="PF07690">
    <property type="entry name" value="MFS_1"/>
    <property type="match status" value="1"/>
</dbReference>
<dbReference type="RefSeq" id="WP_119931057.1">
    <property type="nucleotide sequence ID" value="NZ_QZEY01000022.1"/>
</dbReference>
<feature type="domain" description="Major facilitator superfamily (MFS) profile" evidence="6">
    <location>
        <begin position="26"/>
        <end position="475"/>
    </location>
</feature>
<keyword evidence="3 5" id="KW-1133">Transmembrane helix</keyword>
<feature type="transmembrane region" description="Helical" evidence="5">
    <location>
        <begin position="242"/>
        <end position="265"/>
    </location>
</feature>
<feature type="transmembrane region" description="Helical" evidence="5">
    <location>
        <begin position="215"/>
        <end position="236"/>
    </location>
</feature>
<evidence type="ECO:0000313" key="7">
    <source>
        <dbReference type="EMBL" id="RJL22601.1"/>
    </source>
</evidence>
<gene>
    <name evidence="7" type="ORF">D5H75_35930</name>
</gene>
<dbReference type="Gene3D" id="1.20.1250.20">
    <property type="entry name" value="MFS general substrate transporter like domains"/>
    <property type="match status" value="1"/>
</dbReference>
<comment type="subcellular location">
    <subcellularLocation>
        <location evidence="1">Cell membrane</location>
        <topology evidence="1">Multi-pass membrane protein</topology>
    </subcellularLocation>
</comment>
<proteinExistence type="predicted"/>
<comment type="caution">
    <text evidence="7">The sequence shown here is derived from an EMBL/GenBank/DDBJ whole genome shotgun (WGS) entry which is preliminary data.</text>
</comment>
<evidence type="ECO:0000256" key="4">
    <source>
        <dbReference type="ARBA" id="ARBA00023136"/>
    </source>
</evidence>
<sequence>MALLEAPPAPAVVSPQAGSGSRRWWGLFAILSADLLNLLDGTVGNIAGPAIRAELGGSLATLQWIVAGYTLAMAVGLLTGGRLGDMFGRKRMMMVGVGGFLAASLACALAFSPETLIIARVLQGGFGALMVPQSFGLLRDLFGAQVGKAFAALGPVIGLATILGPVVAGLLVEADLFGTGWRAIFLINLPLGAFAMYVGWKVLPDTPPAARGSRLDVGGAVIAAIAMAMLVIPLVQGHELGWPAWTLGLLAASVPVFALFVAHQLRRTRAGRVPLVELSVFAKRSYAAGVAFVVAFFGAITGFSVAVGFFLQLGLGYTPLAASLAMVSWAVGAFLGSGFGGAMMNRLGRHILHIGLALMAAGLIGLYAVFSIAGRGVDGWDMAAPMLVFGLGMGMIFVPLFDIIVGGLADREVGSASGMLSSFQQLGASLGVAVLGTVFFSVRDFVAAAALVTLITIALTAVTFALGFLLPRRARQSH</sequence>
<dbReference type="Proteomes" id="UP000265768">
    <property type="component" value="Unassembled WGS sequence"/>
</dbReference>
<feature type="transmembrane region" description="Helical" evidence="5">
    <location>
        <begin position="183"/>
        <end position="203"/>
    </location>
</feature>
<feature type="transmembrane region" description="Helical" evidence="5">
    <location>
        <begin position="62"/>
        <end position="80"/>
    </location>
</feature>
<dbReference type="SUPFAM" id="SSF103473">
    <property type="entry name" value="MFS general substrate transporter"/>
    <property type="match status" value="1"/>
</dbReference>
<dbReference type="GO" id="GO:0022857">
    <property type="term" value="F:transmembrane transporter activity"/>
    <property type="evidence" value="ECO:0007669"/>
    <property type="project" value="InterPro"/>
</dbReference>
<feature type="transmembrane region" description="Helical" evidence="5">
    <location>
        <begin position="317"/>
        <end position="339"/>
    </location>
</feature>
<evidence type="ECO:0000313" key="8">
    <source>
        <dbReference type="Proteomes" id="UP000265768"/>
    </source>
</evidence>
<dbReference type="InterPro" id="IPR011701">
    <property type="entry name" value="MFS"/>
</dbReference>
<name>A0A3A4A201_9ACTN</name>
<evidence type="ECO:0000256" key="3">
    <source>
        <dbReference type="ARBA" id="ARBA00022989"/>
    </source>
</evidence>
<dbReference type="AlphaFoldDB" id="A0A3A4A201"/>
<dbReference type="CDD" id="cd17321">
    <property type="entry name" value="MFS_MMR_MDR_like"/>
    <property type="match status" value="1"/>
</dbReference>
<dbReference type="EMBL" id="QZEY01000022">
    <property type="protein sequence ID" value="RJL22601.1"/>
    <property type="molecule type" value="Genomic_DNA"/>
</dbReference>
<reference evidence="7 8" key="1">
    <citation type="submission" date="2018-09" db="EMBL/GenBank/DDBJ databases">
        <title>YIM 75507 draft genome.</title>
        <authorList>
            <person name="Tang S."/>
            <person name="Feng Y."/>
        </authorList>
    </citation>
    <scope>NUCLEOTIDE SEQUENCE [LARGE SCALE GENOMIC DNA]</scope>
    <source>
        <strain evidence="7 8">YIM 75507</strain>
    </source>
</reference>
<keyword evidence="4 5" id="KW-0472">Membrane</keyword>
<dbReference type="PROSITE" id="PS50850">
    <property type="entry name" value="MFS"/>
    <property type="match status" value="1"/>
</dbReference>
<accession>A0A3A4A201</accession>
<feature type="transmembrane region" description="Helical" evidence="5">
    <location>
        <begin position="117"/>
        <end position="138"/>
    </location>
</feature>
<protein>
    <submittedName>
        <fullName evidence="7">MFS transporter</fullName>
    </submittedName>
</protein>
<feature type="transmembrane region" description="Helical" evidence="5">
    <location>
        <begin position="382"/>
        <end position="405"/>
    </location>
</feature>
<feature type="transmembrane region" description="Helical" evidence="5">
    <location>
        <begin position="426"/>
        <end position="442"/>
    </location>
</feature>
<dbReference type="OrthoDB" id="783189at2"/>
<feature type="transmembrane region" description="Helical" evidence="5">
    <location>
        <begin position="286"/>
        <end position="311"/>
    </location>
</feature>